<evidence type="ECO:0000256" key="1">
    <source>
        <dbReference type="ARBA" id="ARBA00001974"/>
    </source>
</evidence>
<evidence type="ECO:0000256" key="5">
    <source>
        <dbReference type="ARBA" id="ARBA00023002"/>
    </source>
</evidence>
<dbReference type="GO" id="GO:0003995">
    <property type="term" value="F:acyl-CoA dehydrogenase activity"/>
    <property type="evidence" value="ECO:0007669"/>
    <property type="project" value="TreeGrafter"/>
</dbReference>
<gene>
    <name evidence="9" type="ORF">METZ01_LOCUS69295</name>
</gene>
<dbReference type="CDD" id="cd00567">
    <property type="entry name" value="ACAD"/>
    <property type="match status" value="1"/>
</dbReference>
<evidence type="ECO:0000259" key="6">
    <source>
        <dbReference type="Pfam" id="PF00441"/>
    </source>
</evidence>
<dbReference type="AlphaFoldDB" id="A0A381TLS5"/>
<evidence type="ECO:0000256" key="4">
    <source>
        <dbReference type="ARBA" id="ARBA00022827"/>
    </source>
</evidence>
<dbReference type="EMBL" id="UINC01004728">
    <property type="protein sequence ID" value="SVA16441.1"/>
    <property type="molecule type" value="Genomic_DNA"/>
</dbReference>
<organism evidence="9">
    <name type="scientific">marine metagenome</name>
    <dbReference type="NCBI Taxonomy" id="408172"/>
    <lineage>
        <taxon>unclassified sequences</taxon>
        <taxon>metagenomes</taxon>
        <taxon>ecological metagenomes</taxon>
    </lineage>
</organism>
<feature type="non-terminal residue" evidence="9">
    <location>
        <position position="1"/>
    </location>
</feature>
<evidence type="ECO:0000259" key="8">
    <source>
        <dbReference type="Pfam" id="PF02771"/>
    </source>
</evidence>
<dbReference type="InterPro" id="IPR046373">
    <property type="entry name" value="Acyl-CoA_Oxase/DH_mid-dom_sf"/>
</dbReference>
<feature type="domain" description="Acyl-CoA dehydrogenase/oxidase N-terminal" evidence="8">
    <location>
        <begin position="8"/>
        <end position="89"/>
    </location>
</feature>
<dbReference type="InterPro" id="IPR037069">
    <property type="entry name" value="AcylCoA_DH/ox_N_sf"/>
</dbReference>
<dbReference type="InterPro" id="IPR036250">
    <property type="entry name" value="AcylCo_DH-like_C"/>
</dbReference>
<evidence type="ECO:0008006" key="10">
    <source>
        <dbReference type="Google" id="ProtNLM"/>
    </source>
</evidence>
<keyword evidence="5" id="KW-0560">Oxidoreductase</keyword>
<feature type="domain" description="Acyl-CoA oxidase/dehydrogenase middle" evidence="7">
    <location>
        <begin position="93"/>
        <end position="185"/>
    </location>
</feature>
<dbReference type="InterPro" id="IPR013786">
    <property type="entry name" value="AcylCoA_DH/ox_N"/>
</dbReference>
<dbReference type="Pfam" id="PF00441">
    <property type="entry name" value="Acyl-CoA_dh_1"/>
    <property type="match status" value="1"/>
</dbReference>
<reference evidence="9" key="1">
    <citation type="submission" date="2018-05" db="EMBL/GenBank/DDBJ databases">
        <authorList>
            <person name="Lanie J.A."/>
            <person name="Ng W.-L."/>
            <person name="Kazmierczak K.M."/>
            <person name="Andrzejewski T.M."/>
            <person name="Davidsen T.M."/>
            <person name="Wayne K.J."/>
            <person name="Tettelin H."/>
            <person name="Glass J.I."/>
            <person name="Rusch D."/>
            <person name="Podicherti R."/>
            <person name="Tsui H.-C.T."/>
            <person name="Winkler M.E."/>
        </authorList>
    </citation>
    <scope>NUCLEOTIDE SEQUENCE</scope>
</reference>
<comment type="cofactor">
    <cofactor evidence="1">
        <name>FAD</name>
        <dbReference type="ChEBI" id="CHEBI:57692"/>
    </cofactor>
</comment>
<dbReference type="PANTHER" id="PTHR43884:SF22">
    <property type="entry name" value="BLR3437 PROTEIN"/>
    <property type="match status" value="1"/>
</dbReference>
<name>A0A381TLS5_9ZZZZ</name>
<dbReference type="PIRSF" id="PIRSF016578">
    <property type="entry name" value="HsaA"/>
    <property type="match status" value="1"/>
</dbReference>
<evidence type="ECO:0000256" key="2">
    <source>
        <dbReference type="ARBA" id="ARBA00009347"/>
    </source>
</evidence>
<dbReference type="SUPFAM" id="SSF47203">
    <property type="entry name" value="Acyl-CoA dehydrogenase C-terminal domain-like"/>
    <property type="match status" value="1"/>
</dbReference>
<dbReference type="Gene3D" id="2.40.110.10">
    <property type="entry name" value="Butyryl-CoA Dehydrogenase, subunit A, domain 2"/>
    <property type="match status" value="1"/>
</dbReference>
<comment type="similarity">
    <text evidence="2">Belongs to the acyl-CoA dehydrogenase family.</text>
</comment>
<dbReference type="InterPro" id="IPR009075">
    <property type="entry name" value="AcylCo_DH/oxidase_C"/>
</dbReference>
<accession>A0A381TLS5</accession>
<dbReference type="Gene3D" id="1.20.140.10">
    <property type="entry name" value="Butyryl-CoA Dehydrogenase, subunit A, domain 3"/>
    <property type="match status" value="1"/>
</dbReference>
<sequence length="355" mass="38501">VEEVDEACRKRVHDLASTGWLRWCVPKAFGGQTENLDVRSLCIIREILARHDALADFSFAMQGLGSGAVSCFGTSDQQERFLPAIATGESIAGFALTEPDAGSDVANLTTYAEPTSKGWNLNGSKTWISNGGIADFYTLFARTEKSSGTSGLSAFILEAKTLGLEICERLEVIAPHPLARIELKDAFIPKDLLLGESGHGFRIAMATLDIFRPTVGAAALGFARRAFDEALGHSGSREMYGQSMQQLPVVRAKLGEMALKLDASALLIYRAAWAHDQQSGRTTREASMAKLYATEAAQEIIDTAVQLFGARGVQKGNPAEALYREIRALRIYEGSSEVHQQILGQQAIRLYTGQV</sequence>
<keyword evidence="4" id="KW-0274">FAD</keyword>
<dbReference type="GO" id="GO:0050660">
    <property type="term" value="F:flavin adenine dinucleotide binding"/>
    <property type="evidence" value="ECO:0007669"/>
    <property type="project" value="InterPro"/>
</dbReference>
<dbReference type="InterPro" id="IPR006091">
    <property type="entry name" value="Acyl-CoA_Oxase/DH_mid-dom"/>
</dbReference>
<evidence type="ECO:0000256" key="3">
    <source>
        <dbReference type="ARBA" id="ARBA00022630"/>
    </source>
</evidence>
<evidence type="ECO:0000313" key="9">
    <source>
        <dbReference type="EMBL" id="SVA16441.1"/>
    </source>
</evidence>
<feature type="domain" description="Acyl-CoA dehydrogenase/oxidase C-terminal" evidence="6">
    <location>
        <begin position="198"/>
        <end position="346"/>
    </location>
</feature>
<protein>
    <recommendedName>
        <fullName evidence="10">Acyl-CoA dehydrogenase</fullName>
    </recommendedName>
</protein>
<evidence type="ECO:0000259" key="7">
    <source>
        <dbReference type="Pfam" id="PF02770"/>
    </source>
</evidence>
<dbReference type="InterPro" id="IPR009100">
    <property type="entry name" value="AcylCoA_DH/oxidase_NM_dom_sf"/>
</dbReference>
<dbReference type="Gene3D" id="1.10.540.10">
    <property type="entry name" value="Acyl-CoA dehydrogenase/oxidase, N-terminal domain"/>
    <property type="match status" value="1"/>
</dbReference>
<dbReference type="Pfam" id="PF02771">
    <property type="entry name" value="Acyl-CoA_dh_N"/>
    <property type="match status" value="1"/>
</dbReference>
<dbReference type="PANTHER" id="PTHR43884">
    <property type="entry name" value="ACYL-COA DEHYDROGENASE"/>
    <property type="match status" value="1"/>
</dbReference>
<dbReference type="Pfam" id="PF02770">
    <property type="entry name" value="Acyl-CoA_dh_M"/>
    <property type="match status" value="1"/>
</dbReference>
<dbReference type="SUPFAM" id="SSF56645">
    <property type="entry name" value="Acyl-CoA dehydrogenase NM domain-like"/>
    <property type="match status" value="1"/>
</dbReference>
<dbReference type="FunFam" id="1.20.140.10:FF:000001">
    <property type="entry name" value="Acyl-CoA dehydrogenase"/>
    <property type="match status" value="1"/>
</dbReference>
<keyword evidence="3" id="KW-0285">Flavoprotein</keyword>
<proteinExistence type="inferred from homology"/>